<evidence type="ECO:0000256" key="1">
    <source>
        <dbReference type="ARBA" id="ARBA00010790"/>
    </source>
</evidence>
<dbReference type="STRING" id="759273.H1W2S5"/>
<protein>
    <submittedName>
        <fullName evidence="3">Glucose-methanol-choline oxidoreductase:GMC oxidoreductase</fullName>
    </submittedName>
</protein>
<dbReference type="Gene3D" id="3.30.560.10">
    <property type="entry name" value="Glucose Oxidase, domain 3"/>
    <property type="match status" value="1"/>
</dbReference>
<feature type="non-terminal residue" evidence="3">
    <location>
        <position position="1"/>
    </location>
</feature>
<dbReference type="AlphaFoldDB" id="H1W2S5"/>
<reference evidence="4" key="1">
    <citation type="journal article" date="2012" name="Nat. Genet.">
        <title>Lifestyle transitions in plant pathogenic Colletotrichum fungi deciphered by genome and transcriptome analyses.</title>
        <authorList>
            <person name="O'Connell R.J."/>
            <person name="Thon M.R."/>
            <person name="Hacquard S."/>
            <person name="Amyotte S.G."/>
            <person name="Kleemann J."/>
            <person name="Torres M.F."/>
            <person name="Damm U."/>
            <person name="Buiate E.A."/>
            <person name="Epstein L."/>
            <person name="Alkan N."/>
            <person name="Altmueller J."/>
            <person name="Alvarado-Balderrama L."/>
            <person name="Bauser C.A."/>
            <person name="Becker C."/>
            <person name="Birren B.W."/>
            <person name="Chen Z."/>
            <person name="Choi J."/>
            <person name="Crouch J.A."/>
            <person name="Duvick J.P."/>
            <person name="Farman M.A."/>
            <person name="Gan P."/>
            <person name="Heiman D."/>
            <person name="Henrissat B."/>
            <person name="Howard R.J."/>
            <person name="Kabbage M."/>
            <person name="Koch C."/>
            <person name="Kracher B."/>
            <person name="Kubo Y."/>
            <person name="Law A.D."/>
            <person name="Lebrun M.-H."/>
            <person name="Lee Y.-H."/>
            <person name="Miyara I."/>
            <person name="Moore N."/>
            <person name="Neumann U."/>
            <person name="Nordstroem K."/>
            <person name="Panaccione D.G."/>
            <person name="Panstruga R."/>
            <person name="Place M."/>
            <person name="Proctor R.H."/>
            <person name="Prusky D."/>
            <person name="Rech G."/>
            <person name="Reinhardt R."/>
            <person name="Rollins J.A."/>
            <person name="Rounsley S."/>
            <person name="Schardl C.L."/>
            <person name="Schwartz D.C."/>
            <person name="Shenoy N."/>
            <person name="Shirasu K."/>
            <person name="Sikhakolli U.R."/>
            <person name="Stueber K."/>
            <person name="Sukno S.A."/>
            <person name="Sweigard J.A."/>
            <person name="Takano Y."/>
            <person name="Takahara H."/>
            <person name="Trail F."/>
            <person name="van der Does H.C."/>
            <person name="Voll L.M."/>
            <person name="Will I."/>
            <person name="Young S."/>
            <person name="Zeng Q."/>
            <person name="Zhang J."/>
            <person name="Zhou S."/>
            <person name="Dickman M.B."/>
            <person name="Schulze-Lefert P."/>
            <person name="Ver Loren van Themaat E."/>
            <person name="Ma L.-J."/>
            <person name="Vaillancourt L.J."/>
        </authorList>
    </citation>
    <scope>NUCLEOTIDE SEQUENCE [LARGE SCALE GENOMIC DNA]</scope>
    <source>
        <strain evidence="4">IMI 349063</strain>
    </source>
</reference>
<dbReference type="Pfam" id="PF05199">
    <property type="entry name" value="GMC_oxred_C"/>
    <property type="match status" value="1"/>
</dbReference>
<name>H1W2S5_COLHI</name>
<dbReference type="SUPFAM" id="SSF54373">
    <property type="entry name" value="FAD-linked reductases, C-terminal domain"/>
    <property type="match status" value="1"/>
</dbReference>
<dbReference type="VEuPathDB" id="FungiDB:CH63R_10791"/>
<accession>H1W2S5</accession>
<organism evidence="3 4">
    <name type="scientific">Colletotrichum higginsianum (strain IMI 349063)</name>
    <name type="common">Crucifer anthracnose fungus</name>
    <dbReference type="NCBI Taxonomy" id="759273"/>
    <lineage>
        <taxon>Eukaryota</taxon>
        <taxon>Fungi</taxon>
        <taxon>Dikarya</taxon>
        <taxon>Ascomycota</taxon>
        <taxon>Pezizomycotina</taxon>
        <taxon>Sordariomycetes</taxon>
        <taxon>Hypocreomycetidae</taxon>
        <taxon>Glomerellales</taxon>
        <taxon>Glomerellaceae</taxon>
        <taxon>Colletotrichum</taxon>
        <taxon>Colletotrichum destructivum species complex</taxon>
    </lineage>
</organism>
<proteinExistence type="inferred from homology"/>
<comment type="similarity">
    <text evidence="1">Belongs to the GMC oxidoreductase family.</text>
</comment>
<dbReference type="GO" id="GO:0050660">
    <property type="term" value="F:flavin adenine dinucleotide binding"/>
    <property type="evidence" value="ECO:0007669"/>
    <property type="project" value="InterPro"/>
</dbReference>
<dbReference type="Gene3D" id="3.50.50.60">
    <property type="entry name" value="FAD/NAD(P)-binding domain"/>
    <property type="match status" value="1"/>
</dbReference>
<dbReference type="InterPro" id="IPR007867">
    <property type="entry name" value="GMC_OxRtase_C"/>
</dbReference>
<dbReference type="Proteomes" id="UP000007174">
    <property type="component" value="Unassembled WGS sequence"/>
</dbReference>
<feature type="domain" description="Glucose-methanol-choline oxidoreductase C-terminal" evidence="2">
    <location>
        <begin position="1"/>
        <end position="119"/>
    </location>
</feature>
<dbReference type="GO" id="GO:0016614">
    <property type="term" value="F:oxidoreductase activity, acting on CH-OH group of donors"/>
    <property type="evidence" value="ECO:0007669"/>
    <property type="project" value="InterPro"/>
</dbReference>
<dbReference type="GO" id="GO:0044550">
    <property type="term" value="P:secondary metabolite biosynthetic process"/>
    <property type="evidence" value="ECO:0007669"/>
    <property type="project" value="TreeGrafter"/>
</dbReference>
<dbReference type="PANTHER" id="PTHR11552">
    <property type="entry name" value="GLUCOSE-METHANOL-CHOLINE GMC OXIDOREDUCTASE"/>
    <property type="match status" value="1"/>
</dbReference>
<dbReference type="eggNOG" id="KOG1238">
    <property type="taxonomic scope" value="Eukaryota"/>
</dbReference>
<dbReference type="HOGENOM" id="CLU_002865_2_6_1"/>
<dbReference type="InterPro" id="IPR012132">
    <property type="entry name" value="GMC_OxRdtase"/>
</dbReference>
<dbReference type="EMBL" id="CACQ02009064">
    <property type="protein sequence ID" value="CCF46788.1"/>
    <property type="molecule type" value="Genomic_DNA"/>
</dbReference>
<gene>
    <name evidence="3" type="ORF">CH063_15431</name>
</gene>
<dbReference type="InterPro" id="IPR036188">
    <property type="entry name" value="FAD/NAD-bd_sf"/>
</dbReference>
<evidence type="ECO:0000313" key="3">
    <source>
        <dbReference type="EMBL" id="CCF46788.1"/>
    </source>
</evidence>
<evidence type="ECO:0000259" key="2">
    <source>
        <dbReference type="Pfam" id="PF05199"/>
    </source>
</evidence>
<sequence>YFAHPVDRIIALASFKYLRKILAHPRMAAFTVGPNNGEVSPGADNVSEDDEDAVLAYVRANTIPNWHASGTNQMLPEADGGVVDPRLRVYGVDGLRVVDCSIIPVLPDVNIVASVYMIGEKGAEMIREDWDDL</sequence>
<evidence type="ECO:0000313" key="4">
    <source>
        <dbReference type="Proteomes" id="UP000007174"/>
    </source>
</evidence>
<dbReference type="PANTHER" id="PTHR11552:SF115">
    <property type="entry name" value="DEHYDROGENASE XPTC-RELATED"/>
    <property type="match status" value="1"/>
</dbReference>
<dbReference type="SUPFAM" id="SSF51905">
    <property type="entry name" value="FAD/NAD(P)-binding domain"/>
    <property type="match status" value="1"/>
</dbReference>